<feature type="domain" description="SMP-LTD" evidence="9">
    <location>
        <begin position="71"/>
        <end position="265"/>
    </location>
</feature>
<evidence type="ECO:0000256" key="7">
    <source>
        <dbReference type="SAM" id="Phobius"/>
    </source>
</evidence>
<dbReference type="PROSITE" id="PS50004">
    <property type="entry name" value="C2"/>
    <property type="match status" value="1"/>
</dbReference>
<evidence type="ECO:0000256" key="5">
    <source>
        <dbReference type="ARBA" id="ARBA00023136"/>
    </source>
</evidence>
<organism evidence="11">
    <name type="scientific">Anthurium amnicola</name>
    <dbReference type="NCBI Taxonomy" id="1678845"/>
    <lineage>
        <taxon>Eukaryota</taxon>
        <taxon>Viridiplantae</taxon>
        <taxon>Streptophyta</taxon>
        <taxon>Embryophyta</taxon>
        <taxon>Tracheophyta</taxon>
        <taxon>Spermatophyta</taxon>
        <taxon>Magnoliopsida</taxon>
        <taxon>Liliopsida</taxon>
        <taxon>Araceae</taxon>
        <taxon>Pothoideae</taxon>
        <taxon>Potheae</taxon>
        <taxon>Anthurium</taxon>
    </lineage>
</organism>
<dbReference type="EMBL" id="GDJX01014275">
    <property type="protein sequence ID" value="JAT53661.1"/>
    <property type="molecule type" value="Transcribed_RNA"/>
</dbReference>
<dbReference type="Gene3D" id="2.60.40.150">
    <property type="entry name" value="C2 domain"/>
    <property type="match status" value="1"/>
</dbReference>
<evidence type="ECO:0000313" key="13">
    <source>
        <dbReference type="EMBL" id="JAT67412.1"/>
    </source>
</evidence>
<dbReference type="AlphaFoldDB" id="A0A1D1YGC2"/>
<feature type="compositionally biased region" description="Polar residues" evidence="6">
    <location>
        <begin position="711"/>
        <end position="722"/>
    </location>
</feature>
<dbReference type="SMART" id="SM00239">
    <property type="entry name" value="C2"/>
    <property type="match status" value="1"/>
</dbReference>
<feature type="transmembrane region" description="Helical" evidence="7">
    <location>
        <begin position="12"/>
        <end position="42"/>
    </location>
</feature>
<feature type="region of interest" description="Disordered" evidence="6">
    <location>
        <begin position="416"/>
        <end position="448"/>
    </location>
</feature>
<comment type="subcellular location">
    <subcellularLocation>
        <location evidence="1">Membrane</location>
    </subcellularLocation>
</comment>
<feature type="compositionally biased region" description="Basic and acidic residues" evidence="6">
    <location>
        <begin position="416"/>
        <end position="430"/>
    </location>
</feature>
<evidence type="ECO:0000313" key="10">
    <source>
        <dbReference type="EMBL" id="JAT52769.1"/>
    </source>
</evidence>
<dbReference type="CDD" id="cd21669">
    <property type="entry name" value="SMP_SF"/>
    <property type="match status" value="1"/>
</dbReference>
<evidence type="ECO:0000259" key="9">
    <source>
        <dbReference type="PROSITE" id="PS51847"/>
    </source>
</evidence>
<dbReference type="SUPFAM" id="SSF49562">
    <property type="entry name" value="C2 domain (Calcium/lipid-binding domain, CaLB)"/>
    <property type="match status" value="1"/>
</dbReference>
<evidence type="ECO:0000256" key="1">
    <source>
        <dbReference type="ARBA" id="ARBA00004370"/>
    </source>
</evidence>
<proteinExistence type="predicted"/>
<dbReference type="GO" id="GO:0008289">
    <property type="term" value="F:lipid binding"/>
    <property type="evidence" value="ECO:0007669"/>
    <property type="project" value="UniProtKB-KW"/>
</dbReference>
<gene>
    <name evidence="11" type="primary">NTMC2T6.1_6</name>
    <name evidence="13" type="synonym">NTMC2T6.1_5</name>
    <name evidence="12" type="synonym">NTMC2T6.1_7</name>
    <name evidence="10" type="synonym">NTMC2T6.1_9</name>
    <name evidence="13" type="ORF">g.80379</name>
    <name evidence="10" type="ORF">g.80389</name>
    <name evidence="12" type="ORF">g.80393</name>
    <name evidence="11" type="ORF">g.80395</name>
</gene>
<dbReference type="InterPro" id="IPR000008">
    <property type="entry name" value="C2_dom"/>
</dbReference>
<keyword evidence="3" id="KW-0445">Lipid transport</keyword>
<dbReference type="InterPro" id="IPR035892">
    <property type="entry name" value="C2_domain_sf"/>
</dbReference>
<accession>A0A1D1YGC2</accession>
<feature type="region of interest" description="Disordered" evidence="6">
    <location>
        <begin position="700"/>
        <end position="722"/>
    </location>
</feature>
<dbReference type="InterPro" id="IPR031468">
    <property type="entry name" value="SMP_LBD"/>
</dbReference>
<reference evidence="11" key="1">
    <citation type="submission" date="2015-07" db="EMBL/GenBank/DDBJ databases">
        <title>Transcriptome Assembly of Anthurium amnicola.</title>
        <authorList>
            <person name="Suzuki J."/>
        </authorList>
    </citation>
    <scope>NUCLEOTIDE SEQUENCE</scope>
</reference>
<sequence>MGILDATIIHHVGMVLAFIWALSWFVRCHAVVYLLCLVYLYAVNERCITRLQRRLQFEERKRVNQRRLLSDTETVRWLNHAVEKVWPICMEQIASQQILLPIIPWFLEKYKPWTAKKAVVQHLYLGRKPPVFTEIRVLGQSADDDHMVLELGMNFLSADDMSAILAVKLRKRLGFGMWAKMHVTGMHVEGRVSIGLKFLRKWPFLGRLRLCFVEPPFFQMTVKPIFSYGLDVAELPGIAGWLDKLLAAAFEETLVEPNMLVVNVEKFVSSPTEDWFTMDVKSAIAYAKVEILEAADMKPSDLNGLADPYIKGHLGAYRFQTKIQRKTLAPKWLEEFMIPITSWEGANVLVLEVRDKDHIFDDMLGDCSVSIGELRGGQRHDTWLTLKNIKMGRLHLAITVLEGAAADVASAKVKECGNDEQRDKGERMEVSEDTTSTEAAKSNLVLNVPEPHMKAAGEYEPINIEGQDTTGIWVHHPGSDVSQRWQPRKGRERHPDAELLREDNDCTDSRRSVVSGSQHSDSSSNDGNPDGHKVHSFGTIRKGVKKVGSLFHRSPRSESPNDSVDPLPTLRPNLRGMGERSVSVKLVLDENVSGDIGKDHAGLAKKSPGKEEPDSPGKGHTKEMAKSILKHVGKSAHHLKSVLSRKGSKSKKGKGHHEDVDSPCSDSSSGEESPTSSKEHVFLVDGVSLVSAFPSACNEQTPIEMEAPSANEATTKPDSPTLTLREFKSIELDGHGVNSPVSTRDVEHSLARKVSFKLAGQGQGEKAAEDVSVYHSSEGSPSAGT</sequence>
<dbReference type="PANTHER" id="PTHR47042">
    <property type="entry name" value="C2 DOMAIN-CONTAINING PROTEIN-LIKE"/>
    <property type="match status" value="1"/>
</dbReference>
<feature type="region of interest" description="Disordered" evidence="6">
    <location>
        <begin position="590"/>
        <end position="680"/>
    </location>
</feature>
<evidence type="ECO:0000256" key="6">
    <source>
        <dbReference type="SAM" id="MobiDB-lite"/>
    </source>
</evidence>
<dbReference type="GO" id="GO:0016020">
    <property type="term" value="C:membrane"/>
    <property type="evidence" value="ECO:0007669"/>
    <property type="project" value="UniProtKB-SubCell"/>
</dbReference>
<feature type="region of interest" description="Disordered" evidence="6">
    <location>
        <begin position="469"/>
        <end position="576"/>
    </location>
</feature>
<dbReference type="CDD" id="cd00030">
    <property type="entry name" value="C2"/>
    <property type="match status" value="1"/>
</dbReference>
<feature type="compositionally biased region" description="Low complexity" evidence="6">
    <location>
        <begin position="662"/>
        <end position="676"/>
    </location>
</feature>
<evidence type="ECO:0000256" key="3">
    <source>
        <dbReference type="ARBA" id="ARBA00023055"/>
    </source>
</evidence>
<feature type="domain" description="C2" evidence="8">
    <location>
        <begin position="270"/>
        <end position="384"/>
    </location>
</feature>
<dbReference type="InterPro" id="IPR052847">
    <property type="entry name" value="Ext_Synaptotagmin/KAHRP-like"/>
</dbReference>
<feature type="compositionally biased region" description="Basic and acidic residues" evidence="6">
    <location>
        <begin position="493"/>
        <end position="511"/>
    </location>
</feature>
<feature type="region of interest" description="Disordered" evidence="6">
    <location>
        <begin position="758"/>
        <end position="785"/>
    </location>
</feature>
<dbReference type="GO" id="GO:0006869">
    <property type="term" value="P:lipid transport"/>
    <property type="evidence" value="ECO:0007669"/>
    <property type="project" value="UniProtKB-KW"/>
</dbReference>
<dbReference type="PANTHER" id="PTHR47042:SF4">
    <property type="entry name" value="OS02G0313700 PROTEIN"/>
    <property type="match status" value="1"/>
</dbReference>
<keyword evidence="7" id="KW-0812">Transmembrane</keyword>
<protein>
    <submittedName>
        <fullName evidence="11">C2 domain-containing protein At1g53590</fullName>
    </submittedName>
</protein>
<feature type="compositionally biased region" description="Polar residues" evidence="6">
    <location>
        <begin position="774"/>
        <end position="785"/>
    </location>
</feature>
<keyword evidence="4" id="KW-0446">Lipid-binding</keyword>
<evidence type="ECO:0000256" key="2">
    <source>
        <dbReference type="ARBA" id="ARBA00022448"/>
    </source>
</evidence>
<dbReference type="PROSITE" id="PS51847">
    <property type="entry name" value="SMP"/>
    <property type="match status" value="1"/>
</dbReference>
<feature type="compositionally biased region" description="Basic residues" evidence="6">
    <location>
        <begin position="628"/>
        <end position="640"/>
    </location>
</feature>
<evidence type="ECO:0000313" key="12">
    <source>
        <dbReference type="EMBL" id="JAT57405.1"/>
    </source>
</evidence>
<feature type="compositionally biased region" description="Low complexity" evidence="6">
    <location>
        <begin position="512"/>
        <end position="528"/>
    </location>
</feature>
<feature type="compositionally biased region" description="Basic and acidic residues" evidence="6">
    <location>
        <begin position="596"/>
        <end position="625"/>
    </location>
</feature>
<evidence type="ECO:0000313" key="11">
    <source>
        <dbReference type="EMBL" id="JAT53661.1"/>
    </source>
</evidence>
<keyword evidence="7" id="KW-1133">Transmembrane helix</keyword>
<dbReference type="Pfam" id="PF00168">
    <property type="entry name" value="C2"/>
    <property type="match status" value="1"/>
</dbReference>
<keyword evidence="5 7" id="KW-0472">Membrane</keyword>
<dbReference type="EMBL" id="GDJX01000524">
    <property type="protein sequence ID" value="JAT67412.1"/>
    <property type="molecule type" value="Transcribed_RNA"/>
</dbReference>
<evidence type="ECO:0000256" key="4">
    <source>
        <dbReference type="ARBA" id="ARBA00023121"/>
    </source>
</evidence>
<feature type="compositionally biased region" description="Basic residues" evidence="6">
    <location>
        <begin position="646"/>
        <end position="655"/>
    </location>
</feature>
<evidence type="ECO:0000259" key="8">
    <source>
        <dbReference type="PROSITE" id="PS50004"/>
    </source>
</evidence>
<dbReference type="EMBL" id="GDJX01010531">
    <property type="protein sequence ID" value="JAT57405.1"/>
    <property type="molecule type" value="Transcribed_RNA"/>
</dbReference>
<name>A0A1D1YGC2_9ARAE</name>
<keyword evidence="2" id="KW-0813">Transport</keyword>
<dbReference type="EMBL" id="GDJX01015167">
    <property type="protein sequence ID" value="JAT52769.1"/>
    <property type="molecule type" value="Transcribed_RNA"/>
</dbReference>